<dbReference type="EMBL" id="SGPL01000260">
    <property type="protein sequence ID" value="THH14643.1"/>
    <property type="molecule type" value="Genomic_DNA"/>
</dbReference>
<dbReference type="SMART" id="SM00225">
    <property type="entry name" value="BTB"/>
    <property type="match status" value="1"/>
</dbReference>
<gene>
    <name evidence="2" type="ORF">EW146_g5713</name>
</gene>
<sequence length="363" mass="40774">MPELDITAHDESPTELLGSYRISKPRDADPPFDKASGSDTVIRSHDNVDFYVHRAILSRASSVFRDMFLLPQPKPDKYGDKGIPIIPVTEDSRTLRLLFTFFYPMDKPHLSDLSDVRAVMQAFDKYMADPLSKTAESMLMESLDKGPASVYSIACRYDMPGVANAAAKLMTREPLMAIVTGSASSASFSEEDLALMSASQYHKCLQYHHQCTQAVAVVGDSFRWMESKYIPSALQGRKTIKGCICLRQHAWADEQITTNPYGTVFWIPDWVVEYQARVGEVLKVTPHWDSIRDNWELLFPSIAKAGKCKHCRGTAVKELLELRQRMADGVKSFIYEVPEPFCTKIALRSSDDLSPTNSLENAD</sequence>
<dbReference type="Pfam" id="PF00651">
    <property type="entry name" value="BTB"/>
    <property type="match status" value="1"/>
</dbReference>
<comment type="caution">
    <text evidence="2">The sequence shown here is derived from an EMBL/GenBank/DDBJ whole genome shotgun (WGS) entry which is preliminary data.</text>
</comment>
<proteinExistence type="predicted"/>
<protein>
    <recommendedName>
        <fullName evidence="1">BTB domain-containing protein</fullName>
    </recommendedName>
</protein>
<keyword evidence="3" id="KW-1185">Reference proteome</keyword>
<dbReference type="Gene3D" id="3.30.710.10">
    <property type="entry name" value="Potassium Channel Kv1.1, Chain A"/>
    <property type="match status" value="1"/>
</dbReference>
<dbReference type="OrthoDB" id="3184970at2759"/>
<accession>A0A4V3XER0</accession>
<dbReference type="PROSITE" id="PS50097">
    <property type="entry name" value="BTB"/>
    <property type="match status" value="1"/>
</dbReference>
<dbReference type="InterPro" id="IPR011333">
    <property type="entry name" value="SKP1/BTB/POZ_sf"/>
</dbReference>
<dbReference type="InterPro" id="IPR000210">
    <property type="entry name" value="BTB/POZ_dom"/>
</dbReference>
<reference evidence="2 3" key="1">
    <citation type="submission" date="2019-02" db="EMBL/GenBank/DDBJ databases">
        <title>Genome sequencing of the rare red list fungi Bondarzewia mesenterica.</title>
        <authorList>
            <person name="Buettner E."/>
            <person name="Kellner H."/>
        </authorList>
    </citation>
    <scope>NUCLEOTIDE SEQUENCE [LARGE SCALE GENOMIC DNA]</scope>
    <source>
        <strain evidence="2 3">DSM 108281</strain>
    </source>
</reference>
<name>A0A4V3XER0_9AGAM</name>
<dbReference type="SUPFAM" id="SSF54695">
    <property type="entry name" value="POZ domain"/>
    <property type="match status" value="1"/>
</dbReference>
<evidence type="ECO:0000313" key="3">
    <source>
        <dbReference type="Proteomes" id="UP000310158"/>
    </source>
</evidence>
<evidence type="ECO:0000259" key="1">
    <source>
        <dbReference type="PROSITE" id="PS50097"/>
    </source>
</evidence>
<evidence type="ECO:0000313" key="2">
    <source>
        <dbReference type="EMBL" id="THH14643.1"/>
    </source>
</evidence>
<organism evidence="2 3">
    <name type="scientific">Bondarzewia mesenterica</name>
    <dbReference type="NCBI Taxonomy" id="1095465"/>
    <lineage>
        <taxon>Eukaryota</taxon>
        <taxon>Fungi</taxon>
        <taxon>Dikarya</taxon>
        <taxon>Basidiomycota</taxon>
        <taxon>Agaricomycotina</taxon>
        <taxon>Agaricomycetes</taxon>
        <taxon>Russulales</taxon>
        <taxon>Bondarzewiaceae</taxon>
        <taxon>Bondarzewia</taxon>
    </lineage>
</organism>
<feature type="domain" description="BTB" evidence="1">
    <location>
        <begin position="38"/>
        <end position="103"/>
    </location>
</feature>
<dbReference type="Proteomes" id="UP000310158">
    <property type="component" value="Unassembled WGS sequence"/>
</dbReference>
<dbReference type="AlphaFoldDB" id="A0A4V3XER0"/>
<dbReference type="CDD" id="cd18186">
    <property type="entry name" value="BTB_POZ_ZBTB_KLHL-like"/>
    <property type="match status" value="1"/>
</dbReference>